<keyword evidence="11" id="KW-1185">Reference proteome</keyword>
<protein>
    <submittedName>
        <fullName evidence="10">EGF-like-domain, multiple 6</fullName>
    </submittedName>
</protein>
<dbReference type="InterPro" id="IPR000998">
    <property type="entry name" value="MAM_dom"/>
</dbReference>
<evidence type="ECO:0000259" key="9">
    <source>
        <dbReference type="PROSITE" id="PS50060"/>
    </source>
</evidence>
<evidence type="ECO:0000256" key="6">
    <source>
        <dbReference type="ARBA" id="ARBA00023157"/>
    </source>
</evidence>
<dbReference type="PROSITE" id="PS00010">
    <property type="entry name" value="ASX_HYDROXYL"/>
    <property type="match status" value="3"/>
</dbReference>
<dbReference type="SMART" id="SM00137">
    <property type="entry name" value="MAM"/>
    <property type="match status" value="1"/>
</dbReference>
<reference evidence="10" key="2">
    <citation type="submission" date="2025-09" db="UniProtKB">
        <authorList>
            <consortium name="Ensembl"/>
        </authorList>
    </citation>
    <scope>IDENTIFICATION</scope>
</reference>
<dbReference type="Gene3D" id="2.60.120.200">
    <property type="match status" value="1"/>
</dbReference>
<name>A0A8C4Q862_EPTBU</name>
<feature type="domain" description="EGF-like" evidence="8">
    <location>
        <begin position="31"/>
        <end position="62"/>
    </location>
</feature>
<dbReference type="PANTHER" id="PTHR24050">
    <property type="entry name" value="PA14 DOMAIN-CONTAINING PROTEIN"/>
    <property type="match status" value="1"/>
</dbReference>
<dbReference type="InterPro" id="IPR000152">
    <property type="entry name" value="EGF-type_Asp/Asn_hydroxyl_site"/>
</dbReference>
<evidence type="ECO:0000256" key="7">
    <source>
        <dbReference type="PROSITE-ProRule" id="PRU00076"/>
    </source>
</evidence>
<proteinExistence type="inferred from homology"/>
<feature type="domain" description="MAM" evidence="9">
    <location>
        <begin position="287"/>
        <end position="428"/>
    </location>
</feature>
<feature type="domain" description="EGF-like" evidence="8">
    <location>
        <begin position="144"/>
        <end position="182"/>
    </location>
</feature>
<feature type="domain" description="EGF-like" evidence="8">
    <location>
        <begin position="189"/>
        <end position="229"/>
    </location>
</feature>
<dbReference type="PROSITE" id="PS50026">
    <property type="entry name" value="EGF_3"/>
    <property type="match status" value="3"/>
</dbReference>
<dbReference type="InterPro" id="IPR001881">
    <property type="entry name" value="EGF-like_Ca-bd_dom"/>
</dbReference>
<dbReference type="PANTHER" id="PTHR24050:SF28">
    <property type="entry name" value="UROMODULIN-LIKE"/>
    <property type="match status" value="1"/>
</dbReference>
<dbReference type="GO" id="GO:0016020">
    <property type="term" value="C:membrane"/>
    <property type="evidence" value="ECO:0007669"/>
    <property type="project" value="InterPro"/>
</dbReference>
<evidence type="ECO:0000259" key="8">
    <source>
        <dbReference type="PROSITE" id="PS50026"/>
    </source>
</evidence>
<comment type="caution">
    <text evidence="7">Lacks conserved residue(s) required for the propagation of feature annotation.</text>
</comment>
<evidence type="ECO:0000256" key="1">
    <source>
        <dbReference type="ARBA" id="ARBA00009738"/>
    </source>
</evidence>
<keyword evidence="4" id="KW-0677">Repeat</keyword>
<evidence type="ECO:0000256" key="2">
    <source>
        <dbReference type="ARBA" id="ARBA00022536"/>
    </source>
</evidence>
<evidence type="ECO:0000313" key="10">
    <source>
        <dbReference type="Ensembl" id="ENSEBUP00000011509.1"/>
    </source>
</evidence>
<dbReference type="GO" id="GO:0007155">
    <property type="term" value="P:cell adhesion"/>
    <property type="evidence" value="ECO:0007669"/>
    <property type="project" value="UniProtKB-KW"/>
</dbReference>
<keyword evidence="5" id="KW-0130">Cell adhesion</keyword>
<dbReference type="PROSITE" id="PS50060">
    <property type="entry name" value="MAM_2"/>
    <property type="match status" value="1"/>
</dbReference>
<evidence type="ECO:0000256" key="4">
    <source>
        <dbReference type="ARBA" id="ARBA00022737"/>
    </source>
</evidence>
<dbReference type="OMA" id="CVDTIGD"/>
<dbReference type="InterPro" id="IPR018097">
    <property type="entry name" value="EGF_Ca-bd_CS"/>
</dbReference>
<organism evidence="10 11">
    <name type="scientific">Eptatretus burgeri</name>
    <name type="common">Inshore hagfish</name>
    <dbReference type="NCBI Taxonomy" id="7764"/>
    <lineage>
        <taxon>Eukaryota</taxon>
        <taxon>Metazoa</taxon>
        <taxon>Chordata</taxon>
        <taxon>Craniata</taxon>
        <taxon>Vertebrata</taxon>
        <taxon>Cyclostomata</taxon>
        <taxon>Myxini</taxon>
        <taxon>Myxiniformes</taxon>
        <taxon>Myxinidae</taxon>
        <taxon>Eptatretinae</taxon>
        <taxon>Eptatretus</taxon>
    </lineage>
</organism>
<dbReference type="Proteomes" id="UP000694388">
    <property type="component" value="Unplaced"/>
</dbReference>
<dbReference type="InterPro" id="IPR013320">
    <property type="entry name" value="ConA-like_dom_sf"/>
</dbReference>
<dbReference type="PROSITE" id="PS01186">
    <property type="entry name" value="EGF_2"/>
    <property type="match status" value="2"/>
</dbReference>
<dbReference type="SUPFAM" id="SSF57196">
    <property type="entry name" value="EGF/Laminin"/>
    <property type="match status" value="2"/>
</dbReference>
<sequence>LGILGVLSLTCHPSEGQRNEHQYTGNYPCRVETICKPPCKHGKCVGPGKCKCLPGYTGKICNHDLNECGLKPRPCKHRCMNTYGSFRCYCLNDYTLMSDGSCADPWACSMRRCQYGCEDLNGLVQCTCPSRGLHLASDARTCLDVNECKMNRVVCSHHKTCVNTFGSYRCKCLEGFDLQYVHGKFQCKDVDECILGKHSCSEHAICYNTPGSYRCECYAGFHGNGHGCSRAIDAHCNKPTICNYAYLRSSSPAELGSLCFSIKQCVNALYTMMSNGHYFLLSTAVRVECKFEEDICDWSQDVSDNLDWELAHRPHSTYMQVSNSPSSQHRRIAKLWLALPSTSSLEVCLSFHYRLVGPWPGHLRIHIRHGDIVGPAVWERSGDGDETWRLSGLTLLPPRDLNTPQSVRGNISSIGLADVVFQSGLCPEHVLEEE</sequence>
<keyword evidence="2 7" id="KW-0245">EGF-like domain</keyword>
<dbReference type="PROSITE" id="PS00022">
    <property type="entry name" value="EGF_1"/>
    <property type="match status" value="1"/>
</dbReference>
<dbReference type="Pfam" id="PF00629">
    <property type="entry name" value="MAM"/>
    <property type="match status" value="1"/>
</dbReference>
<keyword evidence="6 7" id="KW-1015">Disulfide bond</keyword>
<dbReference type="Pfam" id="PF07645">
    <property type="entry name" value="EGF_CA"/>
    <property type="match status" value="3"/>
</dbReference>
<dbReference type="GO" id="GO:0005576">
    <property type="term" value="C:extracellular region"/>
    <property type="evidence" value="ECO:0007669"/>
    <property type="project" value="UniProtKB-SubCell"/>
</dbReference>
<dbReference type="PROSITE" id="PS01187">
    <property type="entry name" value="EGF_CA"/>
    <property type="match status" value="1"/>
</dbReference>
<dbReference type="InterPro" id="IPR009030">
    <property type="entry name" value="Growth_fac_rcpt_cys_sf"/>
</dbReference>
<dbReference type="FunFam" id="2.10.25.10:FF:000038">
    <property type="entry name" value="Fibrillin 2"/>
    <property type="match status" value="2"/>
</dbReference>
<accession>A0A8C4Q862</accession>
<feature type="disulfide bond" evidence="7">
    <location>
        <begin position="52"/>
        <end position="61"/>
    </location>
</feature>
<dbReference type="GO" id="GO:0005509">
    <property type="term" value="F:calcium ion binding"/>
    <property type="evidence" value="ECO:0007669"/>
    <property type="project" value="InterPro"/>
</dbReference>
<keyword evidence="3" id="KW-0732">Signal</keyword>
<reference evidence="10" key="1">
    <citation type="submission" date="2025-08" db="UniProtKB">
        <authorList>
            <consortium name="Ensembl"/>
        </authorList>
    </citation>
    <scope>IDENTIFICATION</scope>
</reference>
<evidence type="ECO:0000256" key="3">
    <source>
        <dbReference type="ARBA" id="ARBA00022729"/>
    </source>
</evidence>
<dbReference type="InterPro" id="IPR052235">
    <property type="entry name" value="Nephronectin_domain"/>
</dbReference>
<evidence type="ECO:0000313" key="11">
    <source>
        <dbReference type="Proteomes" id="UP000694388"/>
    </source>
</evidence>
<dbReference type="InterPro" id="IPR049883">
    <property type="entry name" value="NOTCH1_EGF-like"/>
</dbReference>
<comment type="similarity">
    <text evidence="1">Belongs to the nephronectin family.</text>
</comment>
<dbReference type="CDD" id="cd06263">
    <property type="entry name" value="MAM"/>
    <property type="match status" value="1"/>
</dbReference>
<dbReference type="SMART" id="SM00179">
    <property type="entry name" value="EGF_CA"/>
    <property type="match status" value="3"/>
</dbReference>
<dbReference type="SUPFAM" id="SSF57184">
    <property type="entry name" value="Growth factor receptor domain"/>
    <property type="match status" value="1"/>
</dbReference>
<dbReference type="SUPFAM" id="SSF49899">
    <property type="entry name" value="Concanavalin A-like lectins/glucanases"/>
    <property type="match status" value="1"/>
</dbReference>
<dbReference type="Ensembl" id="ENSEBUT00000012080.1">
    <property type="protein sequence ID" value="ENSEBUP00000011509.1"/>
    <property type="gene ID" value="ENSEBUG00000007367.1"/>
</dbReference>
<evidence type="ECO:0000256" key="5">
    <source>
        <dbReference type="ARBA" id="ARBA00022889"/>
    </source>
</evidence>
<dbReference type="CDD" id="cd00054">
    <property type="entry name" value="EGF_CA"/>
    <property type="match status" value="2"/>
</dbReference>
<dbReference type="AlphaFoldDB" id="A0A8C4Q862"/>
<dbReference type="InterPro" id="IPR000742">
    <property type="entry name" value="EGF"/>
</dbReference>
<dbReference type="GeneTree" id="ENSGT00930000150973"/>
<dbReference type="Gene3D" id="2.10.25.10">
    <property type="entry name" value="Laminin"/>
    <property type="match status" value="5"/>
</dbReference>
<dbReference type="SMART" id="SM00181">
    <property type="entry name" value="EGF"/>
    <property type="match status" value="5"/>
</dbReference>